<reference evidence="1" key="1">
    <citation type="journal article" date="2015" name="Nature">
        <title>Complex archaea that bridge the gap between prokaryotes and eukaryotes.</title>
        <authorList>
            <person name="Spang A."/>
            <person name="Saw J.H."/>
            <person name="Jorgensen S.L."/>
            <person name="Zaremba-Niedzwiedzka K."/>
            <person name="Martijn J."/>
            <person name="Lind A.E."/>
            <person name="van Eijk R."/>
            <person name="Schleper C."/>
            <person name="Guy L."/>
            <person name="Ettema T.J."/>
        </authorList>
    </citation>
    <scope>NUCLEOTIDE SEQUENCE</scope>
</reference>
<accession>A0A0F9CZZ8</accession>
<dbReference type="EMBL" id="LAZR01031042">
    <property type="protein sequence ID" value="KKL54874.1"/>
    <property type="molecule type" value="Genomic_DNA"/>
</dbReference>
<evidence type="ECO:0000313" key="1">
    <source>
        <dbReference type="EMBL" id="KKL54874.1"/>
    </source>
</evidence>
<dbReference type="AlphaFoldDB" id="A0A0F9CZZ8"/>
<gene>
    <name evidence="1" type="ORF">LCGC14_2261040</name>
</gene>
<name>A0A0F9CZZ8_9ZZZZ</name>
<organism evidence="1">
    <name type="scientific">marine sediment metagenome</name>
    <dbReference type="NCBI Taxonomy" id="412755"/>
    <lineage>
        <taxon>unclassified sequences</taxon>
        <taxon>metagenomes</taxon>
        <taxon>ecological metagenomes</taxon>
    </lineage>
</organism>
<sequence length="66" mass="7230">GSTTPWGLQARVILINLFFGRVFCVRIVDAHTKGAAIMREWVHVTVTSIPSNLFCPSLGLDTDDVS</sequence>
<protein>
    <submittedName>
        <fullName evidence="1">Uncharacterized protein</fullName>
    </submittedName>
</protein>
<comment type="caution">
    <text evidence="1">The sequence shown here is derived from an EMBL/GenBank/DDBJ whole genome shotgun (WGS) entry which is preliminary data.</text>
</comment>
<feature type="non-terminal residue" evidence="1">
    <location>
        <position position="1"/>
    </location>
</feature>
<proteinExistence type="predicted"/>